<name>A0A161VPT5_COLIC</name>
<evidence type="ECO:0000259" key="8">
    <source>
        <dbReference type="PROSITE" id="PS50850"/>
    </source>
</evidence>
<dbReference type="GO" id="GO:0005886">
    <property type="term" value="C:plasma membrane"/>
    <property type="evidence" value="ECO:0007669"/>
    <property type="project" value="TreeGrafter"/>
</dbReference>
<evidence type="ECO:0000256" key="7">
    <source>
        <dbReference type="SAM" id="Phobius"/>
    </source>
</evidence>
<dbReference type="Pfam" id="PF07690">
    <property type="entry name" value="MFS_1"/>
    <property type="match status" value="1"/>
</dbReference>
<evidence type="ECO:0000256" key="4">
    <source>
        <dbReference type="ARBA" id="ARBA00022692"/>
    </source>
</evidence>
<dbReference type="InterPro" id="IPR020846">
    <property type="entry name" value="MFS_dom"/>
</dbReference>
<dbReference type="InterPro" id="IPR010573">
    <property type="entry name" value="MFS_Str1/Tri12-like"/>
</dbReference>
<dbReference type="PROSITE" id="PS50850">
    <property type="entry name" value="MFS"/>
    <property type="match status" value="1"/>
</dbReference>
<protein>
    <submittedName>
        <fullName evidence="9">Efflux pump antibiotic resistance</fullName>
    </submittedName>
</protein>
<keyword evidence="10" id="KW-1185">Reference proteome</keyword>
<feature type="non-terminal residue" evidence="9">
    <location>
        <position position="234"/>
    </location>
</feature>
<dbReference type="Pfam" id="PF06609">
    <property type="entry name" value="TRI12"/>
    <property type="match status" value="1"/>
</dbReference>
<gene>
    <name evidence="9" type="ORF">CI238_10226</name>
</gene>
<dbReference type="EMBL" id="LFIW01002145">
    <property type="protein sequence ID" value="KZL79144.1"/>
    <property type="molecule type" value="Genomic_DNA"/>
</dbReference>
<evidence type="ECO:0000313" key="10">
    <source>
        <dbReference type="Proteomes" id="UP000076584"/>
    </source>
</evidence>
<evidence type="ECO:0000256" key="5">
    <source>
        <dbReference type="ARBA" id="ARBA00022989"/>
    </source>
</evidence>
<dbReference type="Proteomes" id="UP000076584">
    <property type="component" value="Unassembled WGS sequence"/>
</dbReference>
<feature type="transmembrane region" description="Helical" evidence="7">
    <location>
        <begin position="207"/>
        <end position="227"/>
    </location>
</feature>
<dbReference type="STRING" id="1573173.A0A161VPT5"/>
<comment type="similarity">
    <text evidence="2">Belongs to the major facilitator superfamily. TCR/Tet family.</text>
</comment>
<dbReference type="PANTHER" id="PTHR23501">
    <property type="entry name" value="MAJOR FACILITATOR SUPERFAMILY"/>
    <property type="match status" value="1"/>
</dbReference>
<comment type="caution">
    <text evidence="9">The sequence shown here is derived from an EMBL/GenBank/DDBJ whole genome shotgun (WGS) entry which is preliminary data.</text>
</comment>
<keyword evidence="4 7" id="KW-0812">Transmembrane</keyword>
<dbReference type="PANTHER" id="PTHR23501:SF102">
    <property type="entry name" value="DRUG TRANSPORTER, PUTATIVE (AFU_ORTHOLOGUE AFUA_3G08530)-RELATED"/>
    <property type="match status" value="1"/>
</dbReference>
<dbReference type="Gene3D" id="1.20.1250.20">
    <property type="entry name" value="MFS general substrate transporter like domains"/>
    <property type="match status" value="1"/>
</dbReference>
<feature type="transmembrane region" description="Helical" evidence="7">
    <location>
        <begin position="92"/>
        <end position="112"/>
    </location>
</feature>
<evidence type="ECO:0000256" key="2">
    <source>
        <dbReference type="ARBA" id="ARBA00007520"/>
    </source>
</evidence>
<feature type="domain" description="Major facilitator superfamily (MFS) profile" evidence="8">
    <location>
        <begin position="1"/>
        <end position="234"/>
    </location>
</feature>
<keyword evidence="5 7" id="KW-1133">Transmembrane helix</keyword>
<evidence type="ECO:0000256" key="6">
    <source>
        <dbReference type="ARBA" id="ARBA00023136"/>
    </source>
</evidence>
<dbReference type="SUPFAM" id="SSF103473">
    <property type="entry name" value="MFS general substrate transporter"/>
    <property type="match status" value="1"/>
</dbReference>
<organism evidence="9 10">
    <name type="scientific">Colletotrichum incanum</name>
    <name type="common">Soybean anthracnose fungus</name>
    <dbReference type="NCBI Taxonomy" id="1573173"/>
    <lineage>
        <taxon>Eukaryota</taxon>
        <taxon>Fungi</taxon>
        <taxon>Dikarya</taxon>
        <taxon>Ascomycota</taxon>
        <taxon>Pezizomycotina</taxon>
        <taxon>Sordariomycetes</taxon>
        <taxon>Hypocreomycetidae</taxon>
        <taxon>Glomerellales</taxon>
        <taxon>Glomerellaceae</taxon>
        <taxon>Colletotrichum</taxon>
        <taxon>Colletotrichum spaethianum species complex</taxon>
    </lineage>
</organism>
<dbReference type="InterPro" id="IPR011701">
    <property type="entry name" value="MFS"/>
</dbReference>
<accession>A0A161VPT5</accession>
<dbReference type="InterPro" id="IPR036259">
    <property type="entry name" value="MFS_trans_sf"/>
</dbReference>
<feature type="transmembrane region" description="Helical" evidence="7">
    <location>
        <begin position="161"/>
        <end position="186"/>
    </location>
</feature>
<reference evidence="9 10" key="1">
    <citation type="submission" date="2015-06" db="EMBL/GenBank/DDBJ databases">
        <title>Survival trade-offs in plant roots during colonization by closely related pathogenic and mutualistic fungi.</title>
        <authorList>
            <person name="Hacquard S."/>
            <person name="Kracher B."/>
            <person name="Hiruma K."/>
            <person name="Weinman A."/>
            <person name="Muench P."/>
            <person name="Garrido Oter R."/>
            <person name="Ver Loren van Themaat E."/>
            <person name="Dallerey J.-F."/>
            <person name="Damm U."/>
            <person name="Henrissat B."/>
            <person name="Lespinet O."/>
            <person name="Thon M."/>
            <person name="Kemen E."/>
            <person name="McHardy A.C."/>
            <person name="Schulze-Lefert P."/>
            <person name="O'Connell R.J."/>
        </authorList>
    </citation>
    <scope>NUCLEOTIDE SEQUENCE [LARGE SCALE GENOMIC DNA]</scope>
    <source>
        <strain evidence="9 10">MAFF 238704</strain>
    </source>
</reference>
<dbReference type="AlphaFoldDB" id="A0A161VPT5"/>
<keyword evidence="6 7" id="KW-0472">Membrane</keyword>
<evidence type="ECO:0000256" key="3">
    <source>
        <dbReference type="ARBA" id="ARBA00022448"/>
    </source>
</evidence>
<proteinExistence type="inferred from homology"/>
<feature type="transmembrane region" description="Helical" evidence="7">
    <location>
        <begin position="54"/>
        <end position="72"/>
    </location>
</feature>
<evidence type="ECO:0000313" key="9">
    <source>
        <dbReference type="EMBL" id="KZL79144.1"/>
    </source>
</evidence>
<evidence type="ECO:0000256" key="1">
    <source>
        <dbReference type="ARBA" id="ARBA00004141"/>
    </source>
</evidence>
<comment type="subcellular location">
    <subcellularLocation>
        <location evidence="1">Membrane</location>
        <topology evidence="1">Multi-pass membrane protein</topology>
    </subcellularLocation>
</comment>
<keyword evidence="3" id="KW-0813">Transport</keyword>
<dbReference type="GO" id="GO:0022857">
    <property type="term" value="F:transmembrane transporter activity"/>
    <property type="evidence" value="ECO:0007669"/>
    <property type="project" value="InterPro"/>
</dbReference>
<sequence>MGLDYCLDCRYYDSLKVNVSGTEYAWIGTTYLHPAAAATPPWGKLSDIFGRKPILLAVIIVFLIGSLVGALAQNMDAFIVGDRSKYYGVLGVVRGMACGAGPGVGVAFCQYVSWRWCFWVNFHTPRTPIVEGLLAMDWLGTITIVGATEIFLLGLDYGGVAYPWGSPVVICLIVSGIVSVAVFAPIEGKVAKYPVTPLRLFRSASNIAIFVIAYIQGVLFIADLYYLPLYYGVM</sequence>
<feature type="transmembrane region" description="Helical" evidence="7">
    <location>
        <begin position="133"/>
        <end position="155"/>
    </location>
</feature>